<keyword evidence="2 5" id="KW-0238">DNA-binding</keyword>
<dbReference type="PROSITE" id="PS50995">
    <property type="entry name" value="HTH_MARR_2"/>
    <property type="match status" value="1"/>
</dbReference>
<dbReference type="Proteomes" id="UP000190092">
    <property type="component" value="Unassembled WGS sequence"/>
</dbReference>
<evidence type="ECO:0000313" key="5">
    <source>
        <dbReference type="EMBL" id="SJZ87878.1"/>
    </source>
</evidence>
<reference evidence="6" key="1">
    <citation type="submission" date="2017-02" db="EMBL/GenBank/DDBJ databases">
        <authorList>
            <person name="Varghese N."/>
            <person name="Submissions S."/>
        </authorList>
    </citation>
    <scope>NUCLEOTIDE SEQUENCE [LARGE SCALE GENOMIC DNA]</scope>
    <source>
        <strain evidence="6">ATCC 27094</strain>
    </source>
</reference>
<name>A0A1T4PAN7_9HYPH</name>
<dbReference type="PROSITE" id="PS01117">
    <property type="entry name" value="HTH_MARR_1"/>
    <property type="match status" value="1"/>
</dbReference>
<dbReference type="OrthoDB" id="9799368at2"/>
<keyword evidence="1" id="KW-0805">Transcription regulation</keyword>
<dbReference type="PANTHER" id="PTHR33164">
    <property type="entry name" value="TRANSCRIPTIONAL REGULATOR, MARR FAMILY"/>
    <property type="match status" value="1"/>
</dbReference>
<accession>A0A1T4PAN7</accession>
<keyword evidence="3" id="KW-0804">Transcription</keyword>
<proteinExistence type="predicted"/>
<dbReference type="GO" id="GO:0006950">
    <property type="term" value="P:response to stress"/>
    <property type="evidence" value="ECO:0007669"/>
    <property type="project" value="TreeGrafter"/>
</dbReference>
<dbReference type="Pfam" id="PF12802">
    <property type="entry name" value="MarR_2"/>
    <property type="match status" value="1"/>
</dbReference>
<evidence type="ECO:0000256" key="1">
    <source>
        <dbReference type="ARBA" id="ARBA00023015"/>
    </source>
</evidence>
<dbReference type="InterPro" id="IPR039422">
    <property type="entry name" value="MarR/SlyA-like"/>
</dbReference>
<dbReference type="Gene3D" id="1.10.10.10">
    <property type="entry name" value="Winged helix-like DNA-binding domain superfamily/Winged helix DNA-binding domain"/>
    <property type="match status" value="1"/>
</dbReference>
<dbReference type="SMART" id="SM00347">
    <property type="entry name" value="HTH_MARR"/>
    <property type="match status" value="1"/>
</dbReference>
<evidence type="ECO:0000259" key="4">
    <source>
        <dbReference type="PROSITE" id="PS50995"/>
    </source>
</evidence>
<evidence type="ECO:0000313" key="6">
    <source>
        <dbReference type="Proteomes" id="UP000190092"/>
    </source>
</evidence>
<feature type="domain" description="HTH marR-type" evidence="4">
    <location>
        <begin position="15"/>
        <end position="150"/>
    </location>
</feature>
<dbReference type="InterPro" id="IPR036390">
    <property type="entry name" value="WH_DNA-bd_sf"/>
</dbReference>
<organism evidence="5 6">
    <name type="scientific">Enhydrobacter aerosaccus</name>
    <dbReference type="NCBI Taxonomy" id="225324"/>
    <lineage>
        <taxon>Bacteria</taxon>
        <taxon>Pseudomonadati</taxon>
        <taxon>Pseudomonadota</taxon>
        <taxon>Alphaproteobacteria</taxon>
        <taxon>Hyphomicrobiales</taxon>
        <taxon>Enhydrobacter</taxon>
    </lineage>
</organism>
<dbReference type="GO" id="GO:0003700">
    <property type="term" value="F:DNA-binding transcription factor activity"/>
    <property type="evidence" value="ECO:0007669"/>
    <property type="project" value="InterPro"/>
</dbReference>
<dbReference type="RefSeq" id="WP_085934329.1">
    <property type="nucleotide sequence ID" value="NZ_FUWJ01000002.1"/>
</dbReference>
<protein>
    <submittedName>
        <fullName evidence="5">DNA-binding transcriptional regulator, MarR family</fullName>
    </submittedName>
</protein>
<dbReference type="AlphaFoldDB" id="A0A1T4PAN7"/>
<keyword evidence="6" id="KW-1185">Reference proteome</keyword>
<evidence type="ECO:0000256" key="3">
    <source>
        <dbReference type="ARBA" id="ARBA00023163"/>
    </source>
</evidence>
<evidence type="ECO:0000256" key="2">
    <source>
        <dbReference type="ARBA" id="ARBA00023125"/>
    </source>
</evidence>
<dbReference type="STRING" id="225324.SAMN02745126_02674"/>
<sequence length="166" mass="19499">MVETRSPANPLFLRDEELRQGIELMFYAYRDFTFEIDQLLKSYQLGRAHHRALYFIGRHPGQTVGHLLSILKVTKQSISRVLKDLLEQGYVEQKSGPRDRRERRLWLTERGQALERELTERQSQRFARAYRETGADAVEGFRKVMLGLLDPVERIEVDRRVRGGGR</sequence>
<dbReference type="PANTHER" id="PTHR33164:SF44">
    <property type="entry name" value="TRANSCRIPTIONAL REGULATORY PROTEIN"/>
    <property type="match status" value="1"/>
</dbReference>
<gene>
    <name evidence="5" type="ORF">SAMN02745126_02674</name>
</gene>
<dbReference type="InterPro" id="IPR023187">
    <property type="entry name" value="Tscrpt_reg_MarR-type_CS"/>
</dbReference>
<dbReference type="InterPro" id="IPR036388">
    <property type="entry name" value="WH-like_DNA-bd_sf"/>
</dbReference>
<dbReference type="SUPFAM" id="SSF46785">
    <property type="entry name" value="Winged helix' DNA-binding domain"/>
    <property type="match status" value="1"/>
</dbReference>
<dbReference type="GO" id="GO:0003677">
    <property type="term" value="F:DNA binding"/>
    <property type="evidence" value="ECO:0007669"/>
    <property type="project" value="UniProtKB-KW"/>
</dbReference>
<dbReference type="InterPro" id="IPR000835">
    <property type="entry name" value="HTH_MarR-typ"/>
</dbReference>
<dbReference type="EMBL" id="FUWJ01000002">
    <property type="protein sequence ID" value="SJZ87878.1"/>
    <property type="molecule type" value="Genomic_DNA"/>
</dbReference>